<dbReference type="InterPro" id="IPR038718">
    <property type="entry name" value="SNF2-like_sf"/>
</dbReference>
<dbReference type="RefSeq" id="XP_026599106.1">
    <property type="nucleotide sequence ID" value="XM_026752044.1"/>
</dbReference>
<dbReference type="PANTHER" id="PTHR45629">
    <property type="entry name" value="SNF2/RAD54 FAMILY MEMBER"/>
    <property type="match status" value="1"/>
</dbReference>
<dbReference type="InterPro" id="IPR001650">
    <property type="entry name" value="Helicase_C-like"/>
</dbReference>
<dbReference type="SUPFAM" id="SSF52540">
    <property type="entry name" value="P-loop containing nucleoside triphosphate hydrolases"/>
    <property type="match status" value="2"/>
</dbReference>
<dbReference type="PROSITE" id="PS51192">
    <property type="entry name" value="HELICASE_ATP_BIND_1"/>
    <property type="match status" value="1"/>
</dbReference>
<comment type="caution">
    <text evidence="6">The sequence shown here is derived from an EMBL/GenBank/DDBJ whole genome shotgun (WGS) entry which is preliminary data.</text>
</comment>
<dbReference type="Proteomes" id="UP000256690">
    <property type="component" value="Unassembled WGS sequence"/>
</dbReference>
<dbReference type="InterPro" id="IPR014001">
    <property type="entry name" value="Helicase_ATP-bd"/>
</dbReference>
<dbReference type="Pfam" id="PF00176">
    <property type="entry name" value="SNF2-rel_dom"/>
    <property type="match status" value="1"/>
</dbReference>
<accession>A0A3D8QMB6</accession>
<dbReference type="GO" id="GO:0005524">
    <property type="term" value="F:ATP binding"/>
    <property type="evidence" value="ECO:0007669"/>
    <property type="project" value="InterPro"/>
</dbReference>
<feature type="compositionally biased region" description="Basic residues" evidence="3">
    <location>
        <begin position="1329"/>
        <end position="1338"/>
    </location>
</feature>
<evidence type="ECO:0000256" key="1">
    <source>
        <dbReference type="ARBA" id="ARBA00022741"/>
    </source>
</evidence>
<evidence type="ECO:0000313" key="6">
    <source>
        <dbReference type="EMBL" id="RDW62917.1"/>
    </source>
</evidence>
<dbReference type="PANTHER" id="PTHR45629:SF7">
    <property type="entry name" value="DNA EXCISION REPAIR PROTEIN ERCC-6-RELATED"/>
    <property type="match status" value="1"/>
</dbReference>
<evidence type="ECO:0000313" key="7">
    <source>
        <dbReference type="Proteomes" id="UP000256690"/>
    </source>
</evidence>
<dbReference type="InterPro" id="IPR000330">
    <property type="entry name" value="SNF2_N"/>
</dbReference>
<evidence type="ECO:0000259" key="5">
    <source>
        <dbReference type="PROSITE" id="PS51194"/>
    </source>
</evidence>
<proteinExistence type="predicted"/>
<gene>
    <name evidence="6" type="ORF">DSM5745_10028</name>
</gene>
<evidence type="ECO:0008006" key="8">
    <source>
        <dbReference type="Google" id="ProtNLM"/>
    </source>
</evidence>
<feature type="region of interest" description="Disordered" evidence="3">
    <location>
        <begin position="1"/>
        <end position="59"/>
    </location>
</feature>
<evidence type="ECO:0000256" key="2">
    <source>
        <dbReference type="ARBA" id="ARBA00022840"/>
    </source>
</evidence>
<feature type="compositionally biased region" description="Polar residues" evidence="3">
    <location>
        <begin position="1137"/>
        <end position="1162"/>
    </location>
</feature>
<dbReference type="EMBL" id="PVWQ01000015">
    <property type="protein sequence ID" value="RDW62917.1"/>
    <property type="molecule type" value="Genomic_DNA"/>
</dbReference>
<dbReference type="InterPro" id="IPR027417">
    <property type="entry name" value="P-loop_NTPase"/>
</dbReference>
<dbReference type="SMART" id="SM00487">
    <property type="entry name" value="DEXDc"/>
    <property type="match status" value="1"/>
</dbReference>
<reference evidence="6 7" key="1">
    <citation type="journal article" date="2018" name="IMA Fungus">
        <title>IMA Genome-F 9: Draft genome sequence of Annulohypoxylon stygium, Aspergillus mulundensis, Berkeleyomyces basicola (syn. Thielaviopsis basicola), Ceratocystis smalleyi, two Cercospora beticola strains, Coleophoma cylindrospora, Fusarium fracticaudum, Phialophora cf. hyalina, and Morchella septimelata.</title>
        <authorList>
            <person name="Wingfield B.D."/>
            <person name="Bills G.F."/>
            <person name="Dong Y."/>
            <person name="Huang W."/>
            <person name="Nel W.J."/>
            <person name="Swalarsk-Parry B.S."/>
            <person name="Vaghefi N."/>
            <person name="Wilken P.M."/>
            <person name="An Z."/>
            <person name="de Beer Z.W."/>
            <person name="De Vos L."/>
            <person name="Chen L."/>
            <person name="Duong T.A."/>
            <person name="Gao Y."/>
            <person name="Hammerbacher A."/>
            <person name="Kikkert J.R."/>
            <person name="Li Y."/>
            <person name="Li H."/>
            <person name="Li K."/>
            <person name="Li Q."/>
            <person name="Liu X."/>
            <person name="Ma X."/>
            <person name="Naidoo K."/>
            <person name="Pethybridge S.J."/>
            <person name="Sun J."/>
            <person name="Steenkamp E.T."/>
            <person name="van der Nest M.A."/>
            <person name="van Wyk S."/>
            <person name="Wingfield M.J."/>
            <person name="Xiong C."/>
            <person name="Yue Q."/>
            <person name="Zhang X."/>
        </authorList>
    </citation>
    <scope>NUCLEOTIDE SEQUENCE [LARGE SCALE GENOMIC DNA]</scope>
    <source>
        <strain evidence="6 7">DSM 5745</strain>
    </source>
</reference>
<evidence type="ECO:0000259" key="4">
    <source>
        <dbReference type="PROSITE" id="PS51192"/>
    </source>
</evidence>
<feature type="domain" description="Helicase ATP-binding" evidence="4">
    <location>
        <begin position="440"/>
        <end position="674"/>
    </location>
</feature>
<name>A0A3D8QMB6_9EURO</name>
<dbReference type="Pfam" id="PF00271">
    <property type="entry name" value="Helicase_C"/>
    <property type="match status" value="1"/>
</dbReference>
<keyword evidence="7" id="KW-1185">Reference proteome</keyword>
<feature type="region of interest" description="Disordered" evidence="3">
    <location>
        <begin position="1137"/>
        <end position="1215"/>
    </location>
</feature>
<organism evidence="6 7">
    <name type="scientific">Aspergillus mulundensis</name>
    <dbReference type="NCBI Taxonomy" id="1810919"/>
    <lineage>
        <taxon>Eukaryota</taxon>
        <taxon>Fungi</taxon>
        <taxon>Dikarya</taxon>
        <taxon>Ascomycota</taxon>
        <taxon>Pezizomycotina</taxon>
        <taxon>Eurotiomycetes</taxon>
        <taxon>Eurotiomycetidae</taxon>
        <taxon>Eurotiales</taxon>
        <taxon>Aspergillaceae</taxon>
        <taxon>Aspergillus</taxon>
        <taxon>Aspergillus subgen. Nidulantes</taxon>
    </lineage>
</organism>
<keyword evidence="1" id="KW-0547">Nucleotide-binding</keyword>
<protein>
    <recommendedName>
        <fullName evidence="8">Helicase ATP-binding domain-containing protein</fullName>
    </recommendedName>
</protein>
<feature type="compositionally biased region" description="Polar residues" evidence="3">
    <location>
        <begin position="22"/>
        <end position="41"/>
    </location>
</feature>
<dbReference type="SMART" id="SM00490">
    <property type="entry name" value="HELICc"/>
    <property type="match status" value="1"/>
</dbReference>
<dbReference type="GeneID" id="38120398"/>
<evidence type="ECO:0000256" key="3">
    <source>
        <dbReference type="SAM" id="MobiDB-lite"/>
    </source>
</evidence>
<dbReference type="PROSITE" id="PS51194">
    <property type="entry name" value="HELICASE_CTER"/>
    <property type="match status" value="1"/>
</dbReference>
<feature type="region of interest" description="Disordered" evidence="3">
    <location>
        <begin position="1324"/>
        <end position="1346"/>
    </location>
</feature>
<dbReference type="OrthoDB" id="3801254at2759"/>
<keyword evidence="2" id="KW-0067">ATP-binding</keyword>
<sequence length="1346" mass="153035">MAKRALPQSKAKANPKKRKLPNSESSRKPSANVTPRMQTPSGEMAGTSEDIGPPAEVGAADRLEPIDVSILWNKGRGEMQETLDNARENNITLPDLKMRFKQDPRLFKSTFAFKDSIRRMYNCQEIGMNIKTLELSYRFIEHEVDVDLMRAEWRKVLEIFNGEQNSNFIVHVVFQPTAGPGANIFESFEVPPPLRSWFDTQKLDVRLNKRPIAERKRRLKRFLKNSRRNLESEIGNAPEPKRFSSKKYLLRYYSNFDVRKEEERRDWQKDLLANLSCNAQAAQVTLDKLPVDLNNAEKISVSTTQGEFHRRAVEEEPSNMKVDSPCNNERSMLISFVKDTSLTEAEYIVLQKAFSGTDNRSGPPVDICLQLLMATEQDHGLYKSEMLAKFTNSQFYHYQISGAVGIILKLYGHIDPQVLLESTNCLDHPRAEEVREAAAVLNSVCLHGAILADETGFGKTKQSLLAAVLHTFLYNERDRRGNKCHRPILLTVPPTLISQWLAEIRTHWPWFFPILSYEDPIFQKDTKLTIIPAAAMRNISHPTTMPSNLKYVFDIHEVNAGRSIIITSYTTHRLRAGHVEEKRISDLSDQEYFPCRFQPQRKAKDKVVNVWETHHGGRYSLWIADEAQKVKNKTTDTWAVMRIHNFPKTILATATPMFNAASDLVGLVSLLWPAARETLSTYLEMHPDDVEAVDMIKQVCAGAAEIDLPGIDLLNPIRIEFMNPASLTRIFNSRRLDDKHLRVATQYCELLDMISIQRSQGSALMSSLGERIPLKSLFKTITYKTAATKLFCTEELEYQLWHREAAKDYSSELMLMPPQEVVAPRGIVLKQERPRFFGQTTPLRRLGMAAFSTKMARLNAVMESSKGNTFVETLRLWRAKQLNASFIHDLTRGEGEQRANTANDLISYLVEGCPVARLVCQEILAIKALEPVNKEFFGHHQKLIVGEVLPANAFYLQEILRACLIDARVFHADLSHQARSQMVDLFNNPQSTLKVLIMLYDVGSIGLNLHKACNHVVIASLPRSRGQESQLAGRASRITSEFPLTVVRRVTPNSHDQFRSVRQAEKAALQLAANARDPCITELVLKLLNEFQQEVDKCYEDPALSGLRDAIHRGEAIKYFQRQSGIIPDTKAVNPFKNQASASTDTPETAHSLDDQTPNPTDGRQLRARTGTDDNVGLFVSGSEFSDSDSDDGRSLNEDDPEYYNNYTDSEDEELDGTGAIDSDDDLCSADADYEDEEDISELEMFLSECQPDDLTRHHYALLQYGPGREWEEDDLLDNEHLKLGLRLLYNKISGLDMLHLTKSIHILYKQFPKAMIDQMGKVKNPDTRRRRRARKTAMYKDDNKD</sequence>
<dbReference type="Gene3D" id="3.40.50.10810">
    <property type="entry name" value="Tandem AAA-ATPase domain"/>
    <property type="match status" value="1"/>
</dbReference>
<dbReference type="Gene3D" id="3.40.50.300">
    <property type="entry name" value="P-loop containing nucleotide triphosphate hydrolases"/>
    <property type="match status" value="1"/>
</dbReference>
<dbReference type="InterPro" id="IPR050496">
    <property type="entry name" value="SNF2_RAD54_helicase_repair"/>
</dbReference>
<feature type="domain" description="Helicase C-terminal" evidence="5">
    <location>
        <begin position="918"/>
        <end position="1084"/>
    </location>
</feature>
<dbReference type="STRING" id="1810919.A0A3D8QMB6"/>